<evidence type="ECO:0000313" key="3">
    <source>
        <dbReference type="Proteomes" id="UP001221898"/>
    </source>
</evidence>
<feature type="compositionally biased region" description="Low complexity" evidence="1">
    <location>
        <begin position="133"/>
        <end position="149"/>
    </location>
</feature>
<evidence type="ECO:0000256" key="1">
    <source>
        <dbReference type="SAM" id="MobiDB-lite"/>
    </source>
</evidence>
<keyword evidence="3" id="KW-1185">Reference proteome</keyword>
<feature type="region of interest" description="Disordered" evidence="1">
    <location>
        <begin position="269"/>
        <end position="290"/>
    </location>
</feature>
<evidence type="ECO:0000313" key="2">
    <source>
        <dbReference type="EMBL" id="KAJ8419061.1"/>
    </source>
</evidence>
<reference evidence="2" key="1">
    <citation type="journal article" date="2023" name="Science">
        <title>Genome structures resolve the early diversification of teleost fishes.</title>
        <authorList>
            <person name="Parey E."/>
            <person name="Louis A."/>
            <person name="Montfort J."/>
            <person name="Bouchez O."/>
            <person name="Roques C."/>
            <person name="Iampietro C."/>
            <person name="Lluch J."/>
            <person name="Castinel A."/>
            <person name="Donnadieu C."/>
            <person name="Desvignes T."/>
            <person name="Floi Bucao C."/>
            <person name="Jouanno E."/>
            <person name="Wen M."/>
            <person name="Mejri S."/>
            <person name="Dirks R."/>
            <person name="Jansen H."/>
            <person name="Henkel C."/>
            <person name="Chen W.J."/>
            <person name="Zahm M."/>
            <person name="Cabau C."/>
            <person name="Klopp C."/>
            <person name="Thompson A.W."/>
            <person name="Robinson-Rechavi M."/>
            <person name="Braasch I."/>
            <person name="Lecointre G."/>
            <person name="Bobe J."/>
            <person name="Postlethwait J.H."/>
            <person name="Berthelot C."/>
            <person name="Roest Crollius H."/>
            <person name="Guiguen Y."/>
        </authorList>
    </citation>
    <scope>NUCLEOTIDE SEQUENCE</scope>
    <source>
        <strain evidence="2">NC1722</strain>
    </source>
</reference>
<dbReference type="EMBL" id="JAINUG010000001">
    <property type="protein sequence ID" value="KAJ8419061.1"/>
    <property type="molecule type" value="Genomic_DNA"/>
</dbReference>
<gene>
    <name evidence="2" type="ORF">AAFF_G00005600</name>
</gene>
<accession>A0AAD7TFN9</accession>
<dbReference type="AlphaFoldDB" id="A0AAD7TFN9"/>
<feature type="region of interest" description="Disordered" evidence="1">
    <location>
        <begin position="100"/>
        <end position="175"/>
    </location>
</feature>
<name>A0AAD7TFN9_9TELE</name>
<dbReference type="Proteomes" id="UP001221898">
    <property type="component" value="Unassembled WGS sequence"/>
</dbReference>
<feature type="compositionally biased region" description="Basic and acidic residues" evidence="1">
    <location>
        <begin position="276"/>
        <end position="290"/>
    </location>
</feature>
<comment type="caution">
    <text evidence="2">The sequence shown here is derived from an EMBL/GenBank/DDBJ whole genome shotgun (WGS) entry which is preliminary data.</text>
</comment>
<dbReference type="InterPro" id="IPR043549">
    <property type="entry name" value="C2C4C/C2C4D"/>
</dbReference>
<organism evidence="2 3">
    <name type="scientific">Aldrovandia affinis</name>
    <dbReference type="NCBI Taxonomy" id="143900"/>
    <lineage>
        <taxon>Eukaryota</taxon>
        <taxon>Metazoa</taxon>
        <taxon>Chordata</taxon>
        <taxon>Craniata</taxon>
        <taxon>Vertebrata</taxon>
        <taxon>Euteleostomi</taxon>
        <taxon>Actinopterygii</taxon>
        <taxon>Neopterygii</taxon>
        <taxon>Teleostei</taxon>
        <taxon>Notacanthiformes</taxon>
        <taxon>Halosauridae</taxon>
        <taxon>Aldrovandia</taxon>
    </lineage>
</organism>
<dbReference type="PANTHER" id="PTHR46291:SF4">
    <property type="entry name" value="C2 CALCIUM-DEPENDENT DOMAIN-CONTAINING PROTEIN 4C-LIKE"/>
    <property type="match status" value="1"/>
</dbReference>
<protein>
    <submittedName>
        <fullName evidence="2">Uncharacterized protein</fullName>
    </submittedName>
</protein>
<sequence length="319" mass="34706">MNRNIAVTRTISSGNCSSATKTFSTPGDASFQTARRHSSAGIRALKWATASAWSLGSSFGSENRASKDNLFNIVVTPDSIPQFTIPSLAVHDGLRCFGKDRERQSEGGEGGGVDNGLGSNEEETECLQRQLKSTSLSTSVSSSSGFGSSPPQAGRAHRSISDPSNQKLTHFPRDNSCPLLEAQNFPDLATRGALSLPHLPKVTTPYGFVTLGQSPQMASEEALFFQVGHRRWIKDDDIAPYRHHMLDLDRNSSSQARQAQILASTSCPAQLLPRPPSEDHSISENKTTKQEIRVSAGHHKSRLWGVLHKHFTSLREKSS</sequence>
<proteinExistence type="predicted"/>
<dbReference type="PANTHER" id="PTHR46291">
    <property type="entry name" value="C2 DOMAIN-CONTAINING PROTEIN"/>
    <property type="match status" value="1"/>
</dbReference>